<dbReference type="EMBL" id="CABDUW010012825">
    <property type="protein sequence ID" value="VTJ91982.1"/>
    <property type="molecule type" value="Genomic_DNA"/>
</dbReference>
<comment type="caution">
    <text evidence="1">The sequence shown here is derived from an EMBL/GenBank/DDBJ whole genome shotgun (WGS) entry which is preliminary data.</text>
</comment>
<protein>
    <submittedName>
        <fullName evidence="1">Uncharacterized protein</fullName>
    </submittedName>
</protein>
<reference evidence="1" key="1">
    <citation type="submission" date="2019-04" db="EMBL/GenBank/DDBJ databases">
        <authorList>
            <person name="Alioto T."/>
            <person name="Alioto T."/>
        </authorList>
    </citation>
    <scope>NUCLEOTIDE SEQUENCE [LARGE SCALE GENOMIC DNA]</scope>
</reference>
<proteinExistence type="predicted"/>
<dbReference type="AlphaFoldDB" id="A0A5E4DIB5"/>
<gene>
    <name evidence="1" type="ORF">MONAX_5E008275</name>
</gene>
<feature type="non-terminal residue" evidence="1">
    <location>
        <position position="57"/>
    </location>
</feature>
<sequence length="57" mass="6380">NIWLSDSKLQESPLPGWIHRLIWNPPLGVLLETGLACLGKLCPVFLARSRHCATEDN</sequence>
<keyword evidence="2" id="KW-1185">Reference proteome</keyword>
<name>A0A5E4DIB5_MARMO</name>
<organism evidence="1 2">
    <name type="scientific">Marmota monax</name>
    <name type="common">Woodchuck</name>
    <dbReference type="NCBI Taxonomy" id="9995"/>
    <lineage>
        <taxon>Eukaryota</taxon>
        <taxon>Metazoa</taxon>
        <taxon>Chordata</taxon>
        <taxon>Craniata</taxon>
        <taxon>Vertebrata</taxon>
        <taxon>Euteleostomi</taxon>
        <taxon>Mammalia</taxon>
        <taxon>Eutheria</taxon>
        <taxon>Euarchontoglires</taxon>
        <taxon>Glires</taxon>
        <taxon>Rodentia</taxon>
        <taxon>Sciuromorpha</taxon>
        <taxon>Sciuridae</taxon>
        <taxon>Xerinae</taxon>
        <taxon>Marmotini</taxon>
        <taxon>Marmota</taxon>
    </lineage>
</organism>
<feature type="non-terminal residue" evidence="1">
    <location>
        <position position="1"/>
    </location>
</feature>
<evidence type="ECO:0000313" key="2">
    <source>
        <dbReference type="Proteomes" id="UP000335636"/>
    </source>
</evidence>
<evidence type="ECO:0000313" key="1">
    <source>
        <dbReference type="EMBL" id="VTJ91982.1"/>
    </source>
</evidence>
<accession>A0A5E4DIB5</accession>
<dbReference type="Proteomes" id="UP000335636">
    <property type="component" value="Unassembled WGS sequence"/>
</dbReference>